<name>A0A8K0D0T8_IGNLU</name>
<dbReference type="PANTHER" id="PTHR33198:SF19">
    <property type="entry name" value="CCHC-TYPE DOMAIN-CONTAINING PROTEIN"/>
    <property type="match status" value="1"/>
</dbReference>
<gene>
    <name evidence="2" type="ORF">ILUMI_11779</name>
</gene>
<sequence length="157" mass="17983">MSFIGSIEPFNPNKDGFQSYMDRMEQYFIVNTVEQETKVPLFITLVGGETYNILKKLLHADTPSGTTYKESVDALQNYLAPKRLVIAECFTFYQCTQKSSETISDFIMRIKELAKHFEFGQFLDEALRDRLVCGMASDLIQRKLLSVPKLTFKAAVE</sequence>
<evidence type="ECO:0000313" key="3">
    <source>
        <dbReference type="Proteomes" id="UP000801492"/>
    </source>
</evidence>
<keyword evidence="3" id="KW-1185">Reference proteome</keyword>
<dbReference type="Pfam" id="PF14893">
    <property type="entry name" value="PNMA"/>
    <property type="match status" value="1"/>
</dbReference>
<feature type="domain" description="Paraneoplastic antigen Ma-like C-terminal" evidence="1">
    <location>
        <begin position="10"/>
        <end position="115"/>
    </location>
</feature>
<dbReference type="AlphaFoldDB" id="A0A8K0D0T8"/>
<dbReference type="InterPro" id="IPR048270">
    <property type="entry name" value="PNMA_C"/>
</dbReference>
<reference evidence="2" key="1">
    <citation type="submission" date="2019-08" db="EMBL/GenBank/DDBJ databases">
        <title>The genome of the North American firefly Photinus pyralis.</title>
        <authorList>
            <consortium name="Photinus pyralis genome working group"/>
            <person name="Fallon T.R."/>
            <person name="Sander Lower S.E."/>
            <person name="Weng J.-K."/>
        </authorList>
    </citation>
    <scope>NUCLEOTIDE SEQUENCE</scope>
    <source>
        <strain evidence="2">TRF0915ILg1</strain>
        <tissue evidence="2">Whole body</tissue>
    </source>
</reference>
<dbReference type="Proteomes" id="UP000801492">
    <property type="component" value="Unassembled WGS sequence"/>
</dbReference>
<dbReference type="PANTHER" id="PTHR33198">
    <property type="entry name" value="ANK_REP_REGION DOMAIN-CONTAINING PROTEIN-RELATED"/>
    <property type="match status" value="1"/>
</dbReference>
<evidence type="ECO:0000259" key="1">
    <source>
        <dbReference type="Pfam" id="PF14893"/>
    </source>
</evidence>
<proteinExistence type="predicted"/>
<evidence type="ECO:0000313" key="2">
    <source>
        <dbReference type="EMBL" id="KAF2894393.1"/>
    </source>
</evidence>
<accession>A0A8K0D0T8</accession>
<dbReference type="OrthoDB" id="6778909at2759"/>
<organism evidence="2 3">
    <name type="scientific">Ignelater luminosus</name>
    <name type="common">Cucubano</name>
    <name type="synonym">Pyrophorus luminosus</name>
    <dbReference type="NCBI Taxonomy" id="2038154"/>
    <lineage>
        <taxon>Eukaryota</taxon>
        <taxon>Metazoa</taxon>
        <taxon>Ecdysozoa</taxon>
        <taxon>Arthropoda</taxon>
        <taxon>Hexapoda</taxon>
        <taxon>Insecta</taxon>
        <taxon>Pterygota</taxon>
        <taxon>Neoptera</taxon>
        <taxon>Endopterygota</taxon>
        <taxon>Coleoptera</taxon>
        <taxon>Polyphaga</taxon>
        <taxon>Elateriformia</taxon>
        <taxon>Elateroidea</taxon>
        <taxon>Elateridae</taxon>
        <taxon>Agrypninae</taxon>
        <taxon>Pyrophorini</taxon>
        <taxon>Ignelater</taxon>
    </lineage>
</organism>
<protein>
    <recommendedName>
        <fullName evidence="1">Paraneoplastic antigen Ma-like C-terminal domain-containing protein</fullName>
    </recommendedName>
</protein>
<dbReference type="EMBL" id="VTPC01007050">
    <property type="protein sequence ID" value="KAF2894393.1"/>
    <property type="molecule type" value="Genomic_DNA"/>
</dbReference>
<comment type="caution">
    <text evidence="2">The sequence shown here is derived from an EMBL/GenBank/DDBJ whole genome shotgun (WGS) entry which is preliminary data.</text>
</comment>